<keyword evidence="1" id="KW-0732">Signal</keyword>
<feature type="chain" id="PRO_5001853212" evidence="1">
    <location>
        <begin position="23"/>
        <end position="146"/>
    </location>
</feature>
<reference evidence="2" key="1">
    <citation type="journal article" date="2014" name="PLoS Pathog.">
        <title>Expression profiling during Arabidopsis/downy mildew interaction reveals a highly-expressed effector that attenuates responses to salicylic acid.</title>
        <authorList>
            <person name="Asai S."/>
            <person name="Rallapalli G."/>
            <person name="Piquerez S.J.M."/>
            <person name="Caillaud M.C."/>
            <person name="Furzer O.J."/>
            <person name="Ishaque N."/>
            <person name="Wirthmueller L."/>
            <person name="Fabro G."/>
            <person name="Shirasu K."/>
            <person name="Jones J.D.G."/>
        </authorList>
    </citation>
    <scope>NUCLEOTIDE SEQUENCE</scope>
    <source>
        <strain evidence="2">Emoy2</strain>
    </source>
</reference>
<evidence type="ECO:0000313" key="2">
    <source>
        <dbReference type="EMBL" id="BAP68962.1"/>
    </source>
</evidence>
<gene>
    <name evidence="2" type="primary">HaRxLL78</name>
</gene>
<proteinExistence type="evidence at transcript level"/>
<sequence length="146" mass="16730">MRAMIIVAFGVLALFTNSGVVANRSPRNFRRVAAAGEENDVRMKALIRNTSISTTFGLEEERGIMGGLIEKLSRYFKAVYLKLFVKLQVARTDQDKAIKGLLKKKFSPKKLYEYHLDVFKNRYLNDGSASPEYSLYLFFYAKMKQP</sequence>
<organism evidence="2">
    <name type="scientific">Hyaloperonospora arabidopsidis (strain Emoy2)</name>
    <name type="common">Downy mildew agent</name>
    <name type="synonym">Peronospora arabidopsidis</name>
    <dbReference type="NCBI Taxonomy" id="559515"/>
    <lineage>
        <taxon>Eukaryota</taxon>
        <taxon>Sar</taxon>
        <taxon>Stramenopiles</taxon>
        <taxon>Oomycota</taxon>
        <taxon>Peronosporomycetes</taxon>
        <taxon>Peronosporales</taxon>
        <taxon>Peronosporaceae</taxon>
        <taxon>Hyaloperonospora</taxon>
    </lineage>
</organism>
<evidence type="ECO:0000256" key="1">
    <source>
        <dbReference type="SAM" id="SignalP"/>
    </source>
</evidence>
<protein>
    <submittedName>
        <fullName evidence="2">RxLR effector candidate protein</fullName>
    </submittedName>
</protein>
<feature type="signal peptide" evidence="1">
    <location>
        <begin position="1"/>
        <end position="22"/>
    </location>
</feature>
<accession>A0A090BBJ5</accession>
<name>A0A090BBJ5_HYAAE</name>
<dbReference type="EMBL" id="AB922386">
    <property type="protein sequence ID" value="BAP68962.1"/>
    <property type="molecule type" value="mRNA"/>
</dbReference>
<dbReference type="AlphaFoldDB" id="A0A090BBJ5"/>